<feature type="transmembrane region" description="Helical" evidence="1">
    <location>
        <begin position="321"/>
        <end position="338"/>
    </location>
</feature>
<evidence type="ECO:0000256" key="1">
    <source>
        <dbReference type="SAM" id="Phobius"/>
    </source>
</evidence>
<feature type="transmembrane region" description="Helical" evidence="1">
    <location>
        <begin position="219"/>
        <end position="239"/>
    </location>
</feature>
<keyword evidence="1" id="KW-0472">Membrane</keyword>
<keyword evidence="3" id="KW-1185">Reference proteome</keyword>
<reference evidence="2" key="1">
    <citation type="submission" date="2021-02" db="EMBL/GenBank/DDBJ databases">
        <title>Natrosporangium hydrolyticum gen. nov., sp. nov, a haloalkaliphilic actinobacterium from a soda solonchak soil.</title>
        <authorList>
            <person name="Sorokin D.Y."/>
            <person name="Khijniak T.V."/>
            <person name="Zakharycheva A.P."/>
            <person name="Boueva O.V."/>
            <person name="Ariskina E.V."/>
            <person name="Hahnke R.L."/>
            <person name="Bunk B."/>
            <person name="Sproer C."/>
            <person name="Schumann P."/>
            <person name="Evtushenko L.I."/>
            <person name="Kublanov I.V."/>
        </authorList>
    </citation>
    <scope>NUCLEOTIDE SEQUENCE</scope>
    <source>
        <strain evidence="2">DSM 106523</strain>
    </source>
</reference>
<evidence type="ECO:0000313" key="3">
    <source>
        <dbReference type="Proteomes" id="UP000662857"/>
    </source>
</evidence>
<feature type="transmembrane region" description="Helical" evidence="1">
    <location>
        <begin position="155"/>
        <end position="176"/>
    </location>
</feature>
<name>A0A895YFE2_9ACTN</name>
<feature type="transmembrane region" description="Helical" evidence="1">
    <location>
        <begin position="127"/>
        <end position="149"/>
    </location>
</feature>
<dbReference type="EMBL" id="CP070499">
    <property type="protein sequence ID" value="QSB13256.1"/>
    <property type="molecule type" value="Genomic_DNA"/>
</dbReference>
<dbReference type="Proteomes" id="UP000662857">
    <property type="component" value="Chromosome"/>
</dbReference>
<dbReference type="KEGG" id="nhy:JQS43_16670"/>
<organism evidence="2 3">
    <name type="scientific">Natronosporangium hydrolyticum</name>
    <dbReference type="NCBI Taxonomy" id="2811111"/>
    <lineage>
        <taxon>Bacteria</taxon>
        <taxon>Bacillati</taxon>
        <taxon>Actinomycetota</taxon>
        <taxon>Actinomycetes</taxon>
        <taxon>Micromonosporales</taxon>
        <taxon>Micromonosporaceae</taxon>
        <taxon>Natronosporangium</taxon>
    </lineage>
</organism>
<feature type="transmembrane region" description="Helical" evidence="1">
    <location>
        <begin position="407"/>
        <end position="427"/>
    </location>
</feature>
<accession>A0A895YFE2</accession>
<feature type="transmembrane region" description="Helical" evidence="1">
    <location>
        <begin position="75"/>
        <end position="91"/>
    </location>
</feature>
<sequence>MLVAAGTDPVAPAAGELRTRLRQLRRQHHTTSLSEKLTDMYIVVLVVGTIGLSLVGGFSDFLGSPGVQQSDPARRWWLAVAAGLVAAGLAWHGLRSLGPLLVSPATPTWVVSAPVDRRAWLLPQLRWLLVGAASVGALLGLGAALSGSVGDPAQLGWWSFAGASCGGAVVAISVAAQGAGSSLWWARRAGTVFLGTGGAVASALVLAHHLALPIVGPPVAGQVVVAVVGLGALPLAVAASLRARRSLAWVDRASLSAGTQLFGGVTTAAVLLDPSALTEVLAQRRWLRIGRVRHRAFRPAPRLLVLLQAELRRLGRRPGALAAWGMLLLAMYAVGAALPSAAPIAQILLAFLAGDRLAGGLRTVSRSAGLRRVLGGSETELRLVHFVVPALGTAGWFLLSLPAVPLSVGWLDGVLLLGVVVAVYRFATRRLVSYSGAVVDTPAGLMPVDIMGQLLRGLALLAVLVFVQALHL</sequence>
<dbReference type="RefSeq" id="WP_239675336.1">
    <property type="nucleotide sequence ID" value="NZ_CP070499.1"/>
</dbReference>
<feature type="transmembrane region" description="Helical" evidence="1">
    <location>
        <begin position="188"/>
        <end position="207"/>
    </location>
</feature>
<keyword evidence="1" id="KW-0812">Transmembrane</keyword>
<feature type="transmembrane region" description="Helical" evidence="1">
    <location>
        <begin position="454"/>
        <end position="471"/>
    </location>
</feature>
<protein>
    <submittedName>
        <fullName evidence="2">Uncharacterized protein</fullName>
    </submittedName>
</protein>
<gene>
    <name evidence="2" type="ORF">JQS43_16670</name>
</gene>
<dbReference type="Pfam" id="PF19814">
    <property type="entry name" value="DUF6297"/>
    <property type="match status" value="1"/>
</dbReference>
<dbReference type="AlphaFoldDB" id="A0A895YFE2"/>
<evidence type="ECO:0000313" key="2">
    <source>
        <dbReference type="EMBL" id="QSB13256.1"/>
    </source>
</evidence>
<proteinExistence type="predicted"/>
<feature type="transmembrane region" description="Helical" evidence="1">
    <location>
        <begin position="40"/>
        <end position="63"/>
    </location>
</feature>
<keyword evidence="1" id="KW-1133">Transmembrane helix</keyword>
<dbReference type="InterPro" id="IPR046264">
    <property type="entry name" value="DUF6297"/>
</dbReference>